<dbReference type="PRINTS" id="PR01849">
    <property type="entry name" value="UBIQUITINACT"/>
</dbReference>
<dbReference type="GO" id="GO:0019948">
    <property type="term" value="F:SUMO activating enzyme activity"/>
    <property type="evidence" value="ECO:0007669"/>
    <property type="project" value="TreeGrafter"/>
</dbReference>
<dbReference type="FunCoup" id="A0A7R8Z149">
    <property type="interactions" value="2530"/>
</dbReference>
<dbReference type="FunFam" id="3.40.50.720:FF:000744">
    <property type="entry name" value="Smt3 activating enzyme 1"/>
    <property type="match status" value="1"/>
</dbReference>
<protein>
    <recommendedName>
        <fullName evidence="7">SUMO-activating enzyme subunit 1</fullName>
    </recommendedName>
    <alternativeName>
        <fullName evidence="8">Ubiquitin-like 1-activating enzyme E1A</fullName>
    </alternativeName>
</protein>
<evidence type="ECO:0000256" key="2">
    <source>
        <dbReference type="ARBA" id="ARBA00004718"/>
    </source>
</evidence>
<evidence type="ECO:0000313" key="11">
    <source>
        <dbReference type="Proteomes" id="UP000594454"/>
    </source>
</evidence>
<evidence type="ECO:0000256" key="6">
    <source>
        <dbReference type="ARBA" id="ARBA00026003"/>
    </source>
</evidence>
<dbReference type="OMA" id="EFFGQFD"/>
<dbReference type="SUPFAM" id="SSF69572">
    <property type="entry name" value="Activating enzymes of the ubiquitin-like proteins"/>
    <property type="match status" value="1"/>
</dbReference>
<evidence type="ECO:0000256" key="3">
    <source>
        <dbReference type="ARBA" id="ARBA00005673"/>
    </source>
</evidence>
<dbReference type="AlphaFoldDB" id="A0A7R8Z149"/>
<dbReference type="OrthoDB" id="412647at2759"/>
<evidence type="ECO:0000256" key="1">
    <source>
        <dbReference type="ARBA" id="ARBA00004123"/>
    </source>
</evidence>
<comment type="similarity">
    <text evidence="3">Belongs to the ubiquitin-activating E1 family.</text>
</comment>
<dbReference type="PANTHER" id="PTHR10953">
    <property type="entry name" value="UBIQUITIN-ACTIVATING ENZYME E1"/>
    <property type="match status" value="1"/>
</dbReference>
<dbReference type="Gene3D" id="3.40.50.720">
    <property type="entry name" value="NAD(P)-binding Rossmann-like Domain"/>
    <property type="match status" value="1"/>
</dbReference>
<proteinExistence type="inferred from homology"/>
<comment type="pathway">
    <text evidence="2">Protein modification; protein sumoylation.</text>
</comment>
<gene>
    <name evidence="10" type="ORF">HERILL_LOCUS15444</name>
</gene>
<dbReference type="Pfam" id="PF00899">
    <property type="entry name" value="ThiF"/>
    <property type="match status" value="1"/>
</dbReference>
<evidence type="ECO:0000256" key="7">
    <source>
        <dbReference type="ARBA" id="ARBA00044187"/>
    </source>
</evidence>
<organism evidence="10 11">
    <name type="scientific">Hermetia illucens</name>
    <name type="common">Black soldier fly</name>
    <dbReference type="NCBI Taxonomy" id="343691"/>
    <lineage>
        <taxon>Eukaryota</taxon>
        <taxon>Metazoa</taxon>
        <taxon>Ecdysozoa</taxon>
        <taxon>Arthropoda</taxon>
        <taxon>Hexapoda</taxon>
        <taxon>Insecta</taxon>
        <taxon>Pterygota</taxon>
        <taxon>Neoptera</taxon>
        <taxon>Endopterygota</taxon>
        <taxon>Diptera</taxon>
        <taxon>Brachycera</taxon>
        <taxon>Stratiomyomorpha</taxon>
        <taxon>Stratiomyidae</taxon>
        <taxon>Hermetiinae</taxon>
        <taxon>Hermetia</taxon>
    </lineage>
</organism>
<keyword evidence="11" id="KW-1185">Reference proteome</keyword>
<evidence type="ECO:0000313" key="10">
    <source>
        <dbReference type="EMBL" id="CAD7093139.1"/>
    </source>
</evidence>
<dbReference type="InterPro" id="IPR035985">
    <property type="entry name" value="Ubiquitin-activating_enz"/>
</dbReference>
<name>A0A7R8Z149_HERIL</name>
<dbReference type="GO" id="GO:0031510">
    <property type="term" value="C:SUMO activating enzyme complex"/>
    <property type="evidence" value="ECO:0007669"/>
    <property type="project" value="TreeGrafter"/>
</dbReference>
<dbReference type="EMBL" id="LR899014">
    <property type="protein sequence ID" value="CAD7093139.1"/>
    <property type="molecule type" value="Genomic_DNA"/>
</dbReference>
<feature type="domain" description="THIF-type NAD/FAD binding fold" evidence="9">
    <location>
        <begin position="17"/>
        <end position="322"/>
    </location>
</feature>
<dbReference type="GO" id="GO:0005737">
    <property type="term" value="C:cytoplasm"/>
    <property type="evidence" value="ECO:0007669"/>
    <property type="project" value="TreeGrafter"/>
</dbReference>
<evidence type="ECO:0000256" key="4">
    <source>
        <dbReference type="ARBA" id="ARBA00022786"/>
    </source>
</evidence>
<evidence type="ECO:0000259" key="9">
    <source>
        <dbReference type="Pfam" id="PF00899"/>
    </source>
</evidence>
<evidence type="ECO:0000256" key="5">
    <source>
        <dbReference type="ARBA" id="ARBA00023242"/>
    </source>
</evidence>
<reference evidence="10 11" key="1">
    <citation type="submission" date="2020-11" db="EMBL/GenBank/DDBJ databases">
        <authorList>
            <person name="Wallbank WR R."/>
            <person name="Pardo Diaz C."/>
            <person name="Kozak K."/>
            <person name="Martin S."/>
            <person name="Jiggins C."/>
            <person name="Moest M."/>
            <person name="Warren A I."/>
            <person name="Generalovic N T."/>
            <person name="Byers J.R.P. K."/>
            <person name="Montejo-Kovacevich G."/>
            <person name="Yen C E."/>
        </authorList>
    </citation>
    <scope>NUCLEOTIDE SEQUENCE [LARGE SCALE GENOMIC DNA]</scope>
</reference>
<keyword evidence="5" id="KW-0539">Nucleus</keyword>
<dbReference type="InterPro" id="IPR000011">
    <property type="entry name" value="UBQ/SUMO-activ_enz_E1-like"/>
</dbReference>
<dbReference type="GO" id="GO:0016925">
    <property type="term" value="P:protein sumoylation"/>
    <property type="evidence" value="ECO:0007669"/>
    <property type="project" value="TreeGrafter"/>
</dbReference>
<dbReference type="Proteomes" id="UP000594454">
    <property type="component" value="Chromosome 6"/>
</dbReference>
<sequence>MVGLSDPELTEHEAELYDRQIRLWGLESQKRLRAARILIAGVSGLGAEIAKNIILAGVKSVVLLDDAVVSEADRCSQFLAPTTALGSNRAEACLQRARALNPMVEIRADTKSANVSAENYVGDDYFSEFDVVVVTGLPTRSLVAINEICREKRIKFFAGDVWGMFGYTFADLQEHEFVEDVFKHKVVSKPNEKLKTELVTTTAKRTLSFPPLKTVLDFDVKSPAFIKKLKRTGPAFLILRILQAYRDEFNSDPDYKKRAEAMKDLLRIRDQIAPNIVGDNAFGHVFAQISPAAAVVGGELAQEIIKTVSQKEAPHHNVFLFDPETCCGFVESIEGN</sequence>
<comment type="subunit">
    <text evidence="6">Heterodimer of SAE1 and UBA2/SAE2. The heterodimer corresponds to the two domains that are encoded on a single polypeptide chain in ubiquitin-activating enzyme E1. Interacts with UBE2I.</text>
</comment>
<dbReference type="InterPro" id="IPR045886">
    <property type="entry name" value="ThiF/MoeB/HesA"/>
</dbReference>
<accession>A0A7R8Z149</accession>
<comment type="subcellular location">
    <subcellularLocation>
        <location evidence="1">Nucleus</location>
    </subcellularLocation>
</comment>
<dbReference type="PANTHER" id="PTHR10953:SF162">
    <property type="entry name" value="SUMO-ACTIVATING ENZYME SUBUNIT 1"/>
    <property type="match status" value="1"/>
</dbReference>
<dbReference type="InterPro" id="IPR000594">
    <property type="entry name" value="ThiF_NAD_FAD-bd"/>
</dbReference>
<dbReference type="CDD" id="cd01492">
    <property type="entry name" value="Aos1_SUMO"/>
    <property type="match status" value="1"/>
</dbReference>
<dbReference type="InParanoid" id="A0A7R8Z149"/>
<evidence type="ECO:0000256" key="8">
    <source>
        <dbReference type="ARBA" id="ARBA00044354"/>
    </source>
</evidence>
<keyword evidence="4" id="KW-0833">Ubl conjugation pathway</keyword>